<dbReference type="HOGENOM" id="CLU_077420_0_0_9"/>
<protein>
    <submittedName>
        <fullName evidence="2">Calcineurin-like phosphoesterase</fullName>
    </submittedName>
</protein>
<dbReference type="InterPro" id="IPR022302">
    <property type="entry name" value="Phosphoesterase_putative"/>
</dbReference>
<reference evidence="2 3" key="1">
    <citation type="submission" date="2013-02" db="EMBL/GenBank/DDBJ databases">
        <title>The Genome Sequence of Enterococcus phoeniculicola BAA-412.</title>
        <authorList>
            <consortium name="The Broad Institute Genome Sequencing Platform"/>
            <consortium name="The Broad Institute Genome Sequencing Center for Infectious Disease"/>
            <person name="Earl A.M."/>
            <person name="Gilmore M.S."/>
            <person name="Lebreton F."/>
            <person name="Walker B."/>
            <person name="Young S.K."/>
            <person name="Zeng Q."/>
            <person name="Gargeya S."/>
            <person name="Fitzgerald M."/>
            <person name="Haas B."/>
            <person name="Abouelleil A."/>
            <person name="Alvarado L."/>
            <person name="Arachchi H.M."/>
            <person name="Berlin A.M."/>
            <person name="Chapman S.B."/>
            <person name="Dewar J."/>
            <person name="Goldberg J."/>
            <person name="Griggs A."/>
            <person name="Gujja S."/>
            <person name="Hansen M."/>
            <person name="Howarth C."/>
            <person name="Imamovic A."/>
            <person name="Larimer J."/>
            <person name="McCowan C."/>
            <person name="Murphy C."/>
            <person name="Neiman D."/>
            <person name="Pearson M."/>
            <person name="Priest M."/>
            <person name="Roberts A."/>
            <person name="Saif S."/>
            <person name="Shea T."/>
            <person name="Sisk P."/>
            <person name="Sykes S."/>
            <person name="Wortman J."/>
            <person name="Nusbaum C."/>
            <person name="Birren B."/>
        </authorList>
    </citation>
    <scope>NUCLEOTIDE SEQUENCE [LARGE SCALE GENOMIC DNA]</scope>
    <source>
        <strain evidence="2 3">ATCC BAA-412</strain>
    </source>
</reference>
<organism evidence="2 3">
    <name type="scientific">Enterococcus phoeniculicola ATCC BAA-412</name>
    <dbReference type="NCBI Taxonomy" id="1158610"/>
    <lineage>
        <taxon>Bacteria</taxon>
        <taxon>Bacillati</taxon>
        <taxon>Bacillota</taxon>
        <taxon>Bacilli</taxon>
        <taxon>Lactobacillales</taxon>
        <taxon>Enterococcaceae</taxon>
        <taxon>Enterococcus</taxon>
    </lineage>
</organism>
<dbReference type="InterPro" id="IPR029052">
    <property type="entry name" value="Metallo-depent_PP-like"/>
</dbReference>
<dbReference type="InterPro" id="IPR004843">
    <property type="entry name" value="Calcineurin-like_PHP"/>
</dbReference>
<evidence type="ECO:0000313" key="2">
    <source>
        <dbReference type="EMBL" id="EOL45447.1"/>
    </source>
</evidence>
<dbReference type="SUPFAM" id="SSF56300">
    <property type="entry name" value="Metallo-dependent phosphatases"/>
    <property type="match status" value="1"/>
</dbReference>
<dbReference type="PATRIC" id="fig|1158610.3.peg.1315"/>
<dbReference type="NCBIfam" id="TIGR03729">
    <property type="entry name" value="acc_ester"/>
    <property type="match status" value="1"/>
</dbReference>
<dbReference type="STRING" id="154621.RV11_GL000120"/>
<comment type="caution">
    <text evidence="2">The sequence shown here is derived from an EMBL/GenBank/DDBJ whole genome shotgun (WGS) entry which is preliminary data.</text>
</comment>
<dbReference type="CDD" id="cd00838">
    <property type="entry name" value="MPP_superfamily"/>
    <property type="match status" value="1"/>
</dbReference>
<evidence type="ECO:0000313" key="3">
    <source>
        <dbReference type="Proteomes" id="UP000013785"/>
    </source>
</evidence>
<dbReference type="InterPro" id="IPR052963">
    <property type="entry name" value="Pantetheine_PDE"/>
</dbReference>
<name>R3WDD4_9ENTE</name>
<feature type="domain" description="Calcineurin-like phosphoesterase" evidence="1">
    <location>
        <begin position="3"/>
        <end position="223"/>
    </location>
</feature>
<dbReference type="RefSeq" id="WP_010768000.1">
    <property type="nucleotide sequence ID" value="NZ_ASWE01000003.1"/>
</dbReference>
<proteinExistence type="predicted"/>
<dbReference type="Proteomes" id="UP000013785">
    <property type="component" value="Unassembled WGS sequence"/>
</dbReference>
<keyword evidence="3" id="KW-1185">Reference proteome</keyword>
<dbReference type="AlphaFoldDB" id="R3WDD4"/>
<dbReference type="PANTHER" id="PTHR36492">
    <property type="match status" value="1"/>
</dbReference>
<dbReference type="Pfam" id="PF00149">
    <property type="entry name" value="Metallophos"/>
    <property type="match status" value="1"/>
</dbReference>
<sequence>MARLAVISDLHVDINHFTEIELQQLLAILKEKQVTHLHLAGDVANRVETCQEIIEFFSSAGLPTTFVFGNHELADVSGEAMMTHFPNTHFLNERYIPLNHQTVLLGFNGWYDYSYSTMETEKEIVRLKNLYWYDRFISRAFSDPVVNQQGLKRLKYLLTDLEKKGLSVILTTHFVPKREFIVYQTGKYKRWNQLNAFLGSEALGELIDGFSNVKQVVFGHTHRRFEDQTIEETIYSCRPFGYFYEWQLTRKFIQENQLMDTFQMAKIRNVLKTNQHAFDIYKQEHLKEEFQSAMTLIDY</sequence>
<dbReference type="EMBL" id="AJAT01000012">
    <property type="protein sequence ID" value="EOL45447.1"/>
    <property type="molecule type" value="Genomic_DNA"/>
</dbReference>
<dbReference type="OrthoDB" id="113290at2"/>
<accession>R3WDD4</accession>
<evidence type="ECO:0000259" key="1">
    <source>
        <dbReference type="Pfam" id="PF00149"/>
    </source>
</evidence>
<dbReference type="Gene3D" id="3.60.21.10">
    <property type="match status" value="1"/>
</dbReference>
<dbReference type="eggNOG" id="COG1409">
    <property type="taxonomic scope" value="Bacteria"/>
</dbReference>
<dbReference type="GO" id="GO:0016787">
    <property type="term" value="F:hydrolase activity"/>
    <property type="evidence" value="ECO:0007669"/>
    <property type="project" value="InterPro"/>
</dbReference>
<dbReference type="PANTHER" id="PTHR36492:SF2">
    <property type="entry name" value="[ACYL-CARRIER-PROTEIN] PHOSPHODIESTERASE PPTH"/>
    <property type="match status" value="1"/>
</dbReference>
<gene>
    <name evidence="2" type="ORF">UC3_01337</name>
</gene>